<comment type="subunit">
    <text evidence="2">Monomer.</text>
</comment>
<feature type="domain" description="Glycosyl-hydrolase 97 catalytic" evidence="5">
    <location>
        <begin position="299"/>
        <end position="475"/>
    </location>
</feature>
<dbReference type="Pfam" id="PF14509">
    <property type="entry name" value="GH97_C"/>
    <property type="match status" value="1"/>
</dbReference>
<dbReference type="InterPro" id="IPR013785">
    <property type="entry name" value="Aldolase_TIM"/>
</dbReference>
<dbReference type="Gene3D" id="3.20.20.70">
    <property type="entry name" value="Aldolase class I"/>
    <property type="match status" value="1"/>
</dbReference>
<dbReference type="Pfam" id="PF14508">
    <property type="entry name" value="GH97_N"/>
    <property type="match status" value="1"/>
</dbReference>
<evidence type="ECO:0000259" key="5">
    <source>
        <dbReference type="Pfam" id="PF10566"/>
    </source>
</evidence>
<evidence type="ECO:0000259" key="6">
    <source>
        <dbReference type="Pfam" id="PF14508"/>
    </source>
</evidence>
<dbReference type="InterPro" id="IPR029486">
    <property type="entry name" value="GH97_N"/>
</dbReference>
<dbReference type="EMBL" id="MUHB01000001">
    <property type="protein sequence ID" value="OXB08184.1"/>
    <property type="molecule type" value="Genomic_DNA"/>
</dbReference>
<evidence type="ECO:0000259" key="7">
    <source>
        <dbReference type="Pfam" id="PF14509"/>
    </source>
</evidence>
<reference evidence="8 9" key="1">
    <citation type="submission" date="2016-11" db="EMBL/GenBank/DDBJ databases">
        <title>Whole genomes of Flavobacteriaceae.</title>
        <authorList>
            <person name="Stine C."/>
            <person name="Li C."/>
            <person name="Tadesse D."/>
        </authorList>
    </citation>
    <scope>NUCLEOTIDE SEQUENCE [LARGE SCALE GENOMIC DNA]</scope>
    <source>
        <strain evidence="8 9">ATCC 19366</strain>
    </source>
</reference>
<evidence type="ECO:0000313" key="9">
    <source>
        <dbReference type="Proteomes" id="UP000198431"/>
    </source>
</evidence>
<evidence type="ECO:0000256" key="2">
    <source>
        <dbReference type="ARBA" id="ARBA00011245"/>
    </source>
</evidence>
<dbReference type="InterPro" id="IPR029483">
    <property type="entry name" value="GH97_C"/>
</dbReference>
<sequence>MMKNINYRYCLIALASILIYACSAGTKKTYTISSPGKTTQLVFELTVSGQPQYSFSSNGKSVIEPSLMGFEFQGIQKMTEGFEVVSTEEKTSDETWEQPWGEFKKVRDHHTELIVHLKESKGEERLVDIIFRVFDDGVGFRYFFPKQPHLNKVKITDEATQFTFKSENEVWWIPVHRENSYYESTYRKTPVSKTDTINTPATFETKEKLFVAIHEANLTDFASMTLLKVNNKQYKSELVPWADGVKVYAETPFTTPWRTIIVGKNPGDLTTSTIMLNLNDPSKIEDLSWITPSKYIGIWWGMHLEKFTWGQGPKHGATTKNTKEYIDFAAKNNFDGVLVEGWNEGWDGDWTADGSAFSFVKPYPDFNLEEITKYAAMKNVRLIGHHETAGATKNYESQLEDAFKLYQKMGVNTVKTGYVNKYLDKKEWHDSQYGARHYRKVMETAAKYHIMIDNHEPIKGTGLQRTYPNFMSQEGGRGQEYNAWSVDGGNTPEHLTTLPFTRMLSGPFDYTPGNFNFDYKTPSGARVQTTLANQLALYVIVFSPLQMASDLPENYEGKPEFKFVKEVPCNWSDTKVLDSKIGEYTTIARKDWDENNWYLGSITNSNARDLKVALSFLDAGKEYEAEIYADGAGANYKTNPYPVVISKQKVNSKTVLDIKLAAGGGTAIKFSPVEK</sequence>
<dbReference type="PANTHER" id="PTHR35803:SF1">
    <property type="entry name" value="GLUCAN 1,4-ALPHA-GLUCOSIDASE SUSB"/>
    <property type="match status" value="1"/>
</dbReference>
<evidence type="ECO:0000256" key="4">
    <source>
        <dbReference type="SAM" id="SignalP"/>
    </source>
</evidence>
<comment type="cofactor">
    <cofactor evidence="1">
        <name>Ca(2+)</name>
        <dbReference type="ChEBI" id="CHEBI:29108"/>
    </cofactor>
</comment>
<organism evidence="8 9">
    <name type="scientific">Flavobacterium pectinovorum</name>
    <dbReference type="NCBI Taxonomy" id="29533"/>
    <lineage>
        <taxon>Bacteria</taxon>
        <taxon>Pseudomonadati</taxon>
        <taxon>Bacteroidota</taxon>
        <taxon>Flavobacteriia</taxon>
        <taxon>Flavobacteriales</taxon>
        <taxon>Flavobacteriaceae</taxon>
        <taxon>Flavobacterium</taxon>
    </lineage>
</organism>
<accession>A0AB36P6S4</accession>
<protein>
    <submittedName>
        <fullName evidence="8">Alpha-glucosidase</fullName>
    </submittedName>
</protein>
<feature type="domain" description="Glycosyl-hydrolase 97 N-terminal" evidence="6">
    <location>
        <begin position="32"/>
        <end position="281"/>
    </location>
</feature>
<dbReference type="InterPro" id="IPR052720">
    <property type="entry name" value="Glycosyl_hydrolase_97"/>
</dbReference>
<evidence type="ECO:0000313" key="8">
    <source>
        <dbReference type="EMBL" id="OXB08184.1"/>
    </source>
</evidence>
<evidence type="ECO:0000256" key="1">
    <source>
        <dbReference type="ARBA" id="ARBA00001913"/>
    </source>
</evidence>
<keyword evidence="4" id="KW-0732">Signal</keyword>
<dbReference type="AlphaFoldDB" id="A0AB36P6S4"/>
<name>A0AB36P6S4_9FLAO</name>
<feature type="signal peptide" evidence="4">
    <location>
        <begin position="1"/>
        <end position="24"/>
    </location>
</feature>
<dbReference type="Gene3D" id="2.70.98.10">
    <property type="match status" value="1"/>
</dbReference>
<dbReference type="InterPro" id="IPR017853">
    <property type="entry name" value="GH"/>
</dbReference>
<dbReference type="PROSITE" id="PS51257">
    <property type="entry name" value="PROKAR_LIPOPROTEIN"/>
    <property type="match status" value="1"/>
</dbReference>
<dbReference type="Proteomes" id="UP000198431">
    <property type="component" value="Unassembled WGS sequence"/>
</dbReference>
<dbReference type="InterPro" id="IPR014718">
    <property type="entry name" value="GH-type_carb-bd"/>
</dbReference>
<feature type="domain" description="Glycosyl-hydrolase 97 C-terminal oligomerisation" evidence="7">
    <location>
        <begin position="570"/>
        <end position="670"/>
    </location>
</feature>
<proteinExistence type="predicted"/>
<feature type="chain" id="PRO_5044233342" evidence="4">
    <location>
        <begin position="25"/>
        <end position="675"/>
    </location>
</feature>
<keyword evidence="3" id="KW-0106">Calcium</keyword>
<dbReference type="InterPro" id="IPR019563">
    <property type="entry name" value="GH97_catalytic"/>
</dbReference>
<comment type="caution">
    <text evidence="8">The sequence shown here is derived from an EMBL/GenBank/DDBJ whole genome shotgun (WGS) entry which is preliminary data.</text>
</comment>
<dbReference type="GO" id="GO:0030246">
    <property type="term" value="F:carbohydrate binding"/>
    <property type="evidence" value="ECO:0007669"/>
    <property type="project" value="InterPro"/>
</dbReference>
<gene>
    <name evidence="8" type="ORF">B0A72_00025</name>
</gene>
<dbReference type="PANTHER" id="PTHR35803">
    <property type="entry name" value="GLUCAN 1,4-ALPHA-GLUCOSIDASE SUSB-RELATED"/>
    <property type="match status" value="1"/>
</dbReference>
<dbReference type="SUPFAM" id="SSF51445">
    <property type="entry name" value="(Trans)glycosidases"/>
    <property type="match status" value="1"/>
</dbReference>
<dbReference type="Pfam" id="PF10566">
    <property type="entry name" value="Glyco_hydro_97"/>
    <property type="match status" value="1"/>
</dbReference>
<evidence type="ECO:0000256" key="3">
    <source>
        <dbReference type="ARBA" id="ARBA00022837"/>
    </source>
</evidence>